<reference evidence="11 12" key="1">
    <citation type="journal article" date="2014" name="BMC Genomics">
        <title>Adaptive genomic structural variation in the grape powdery mildew pathogen, Erysiphe necator.</title>
        <authorList>
            <person name="Jones L."/>
            <person name="Riaz S."/>
            <person name="Morales-Cruz A."/>
            <person name="Amrine K.C."/>
            <person name="McGuire B."/>
            <person name="Gubler W.D."/>
            <person name="Walker M.A."/>
            <person name="Cantu D."/>
        </authorList>
    </citation>
    <scope>NUCLEOTIDE SEQUENCE [LARGE SCALE GENOMIC DNA]</scope>
    <source>
        <strain evidence="12">c</strain>
    </source>
</reference>
<dbReference type="PROSITE" id="PS51192">
    <property type="entry name" value="HELICASE_ATP_BIND_1"/>
    <property type="match status" value="1"/>
</dbReference>
<keyword evidence="12" id="KW-1185">Reference proteome</keyword>
<dbReference type="SUPFAM" id="SSF52540">
    <property type="entry name" value="P-loop containing nucleoside triphosphate hydrolases"/>
    <property type="match status" value="2"/>
</dbReference>
<evidence type="ECO:0000256" key="8">
    <source>
        <dbReference type="RuleBase" id="RU365068"/>
    </source>
</evidence>
<dbReference type="STRING" id="52586.A0A0B1P721"/>
<evidence type="ECO:0000256" key="2">
    <source>
        <dbReference type="ARBA" id="ARBA00022801"/>
    </source>
</evidence>
<keyword evidence="1 7" id="KW-0547">Nucleotide-binding</keyword>
<evidence type="ECO:0000256" key="6">
    <source>
        <dbReference type="ARBA" id="ARBA00023242"/>
    </source>
</evidence>
<evidence type="ECO:0000259" key="9">
    <source>
        <dbReference type="PROSITE" id="PS51192"/>
    </source>
</evidence>
<feature type="domain" description="Helicase ATP-binding" evidence="9">
    <location>
        <begin position="117"/>
        <end position="300"/>
    </location>
</feature>
<organism evidence="11 12">
    <name type="scientific">Uncinula necator</name>
    <name type="common">Grape powdery mildew</name>
    <dbReference type="NCBI Taxonomy" id="52586"/>
    <lineage>
        <taxon>Eukaryota</taxon>
        <taxon>Fungi</taxon>
        <taxon>Dikarya</taxon>
        <taxon>Ascomycota</taxon>
        <taxon>Pezizomycotina</taxon>
        <taxon>Leotiomycetes</taxon>
        <taxon>Erysiphales</taxon>
        <taxon>Erysiphaceae</taxon>
        <taxon>Erysiphe</taxon>
    </lineage>
</organism>
<dbReference type="OMA" id="NGEQYVH"/>
<dbReference type="EMBL" id="JNVN01002064">
    <property type="protein sequence ID" value="KHJ32464.1"/>
    <property type="molecule type" value="Genomic_DNA"/>
</dbReference>
<protein>
    <recommendedName>
        <fullName evidence="8">ATP-dependent RNA helicase</fullName>
        <ecNumber evidence="8">3.6.4.13</ecNumber>
    </recommendedName>
</protein>
<comment type="catalytic activity">
    <reaction evidence="8">
        <text>ATP + H2O = ADP + phosphate + H(+)</text>
        <dbReference type="Rhea" id="RHEA:13065"/>
        <dbReference type="ChEBI" id="CHEBI:15377"/>
        <dbReference type="ChEBI" id="CHEBI:15378"/>
        <dbReference type="ChEBI" id="CHEBI:30616"/>
        <dbReference type="ChEBI" id="CHEBI:43474"/>
        <dbReference type="ChEBI" id="CHEBI:456216"/>
        <dbReference type="EC" id="3.6.4.13"/>
    </reaction>
</comment>
<evidence type="ECO:0000256" key="3">
    <source>
        <dbReference type="ARBA" id="ARBA00022806"/>
    </source>
</evidence>
<comment type="caution">
    <text evidence="11">The sequence shown here is derived from an EMBL/GenBank/DDBJ whole genome shotgun (WGS) entry which is preliminary data.</text>
</comment>
<evidence type="ECO:0000259" key="10">
    <source>
        <dbReference type="PROSITE" id="PS51194"/>
    </source>
</evidence>
<comment type="domain">
    <text evidence="8">The Q motif is unique to and characteristic of the DEAD box family of RNA helicases and controls ATP binding and hydrolysis.</text>
</comment>
<dbReference type="PROSITE" id="PS51194">
    <property type="entry name" value="HELICASE_CTER"/>
    <property type="match status" value="1"/>
</dbReference>
<feature type="domain" description="Helicase C-terminal" evidence="10">
    <location>
        <begin position="339"/>
        <end position="485"/>
    </location>
</feature>
<gene>
    <name evidence="11" type="ORF">EV44_g4831</name>
</gene>
<name>A0A0B1P721_UNCNE</name>
<keyword evidence="5 8" id="KW-0694">RNA-binding</keyword>
<comment type="similarity">
    <text evidence="7">Belongs to the DEAD box helicase family.</text>
</comment>
<evidence type="ECO:0000256" key="4">
    <source>
        <dbReference type="ARBA" id="ARBA00022840"/>
    </source>
</evidence>
<dbReference type="InterPro" id="IPR027417">
    <property type="entry name" value="P-loop_NTPase"/>
</dbReference>
<dbReference type="Proteomes" id="UP000030854">
    <property type="component" value="Unassembled WGS sequence"/>
</dbReference>
<keyword evidence="3 7" id="KW-0347">Helicase</keyword>
<dbReference type="CDD" id="cd18787">
    <property type="entry name" value="SF2_C_DEAD"/>
    <property type="match status" value="1"/>
</dbReference>
<dbReference type="EC" id="3.6.4.13" evidence="8"/>
<dbReference type="AlphaFoldDB" id="A0A0B1P721"/>
<accession>A0A0B1P721</accession>
<dbReference type="CDD" id="cd17964">
    <property type="entry name" value="DEADc_MSS116"/>
    <property type="match status" value="1"/>
</dbReference>
<evidence type="ECO:0000313" key="11">
    <source>
        <dbReference type="EMBL" id="KHJ32464.1"/>
    </source>
</evidence>
<dbReference type="InterPro" id="IPR014001">
    <property type="entry name" value="Helicase_ATP-bd"/>
</dbReference>
<dbReference type="SMART" id="SM00490">
    <property type="entry name" value="HELICc"/>
    <property type="match status" value="1"/>
</dbReference>
<comment type="function">
    <text evidence="8">RNA helicase.</text>
</comment>
<sequence length="578" mass="65022">MASALLPCRKYLLTLHFEIFPTLIFEELFHRETSMKRKYLRLTSSSKNFIRNYNNSQGFKTISTRASIGNLKSDENIESTTFQDLGNENRLHPKLVKTLSDDLKFDTMMPIQAATIQDLLDHRVNCLAQAKTGTGKTIAFLLPAIQTLVTKEKNIIPGKHISLLVISPTRELALQIAKEAQGLSQRFPKFTTHVCIGGTNKEKEQREIIKKCDILIATPGRLLDHLIEPNFVKKLETLDTLVLDEADRLLDMGFMKDIERIVHYLPDKIGNKRQGMLFSATITPRINKVADLILGQDYKFITTIPAGEKLTHEKVLQKLIIVPGFPDLAPALVSSILHDVQSRCSGVFKAIIFAPTTALADFYHKILRNFLDISYLNVIHSRTSQGKRNKTIAEFRQATNGVLVATDIVARGIDIPAVTNVIQVGLPMNKESYIHRLGRTARAGNYGEGTFILTEAEKFFISKSMGQMDFIELPADLNLKTRVIQDAATMEQEKHKKIYQSFIGYYKNHLKAIGWTPQHLVVLANKFAKEGLGASEIPMLTKETISKLGLRGMHGFNVKPKKVKKSKEKLDDLDATKD</sequence>
<dbReference type="GO" id="GO:0003723">
    <property type="term" value="F:RNA binding"/>
    <property type="evidence" value="ECO:0007669"/>
    <property type="project" value="UniProtKB-UniRule"/>
</dbReference>
<dbReference type="HOGENOM" id="CLU_003041_26_6_1"/>
<dbReference type="GO" id="GO:0005524">
    <property type="term" value="F:ATP binding"/>
    <property type="evidence" value="ECO:0007669"/>
    <property type="project" value="UniProtKB-UniRule"/>
</dbReference>
<dbReference type="GO" id="GO:0003724">
    <property type="term" value="F:RNA helicase activity"/>
    <property type="evidence" value="ECO:0007669"/>
    <property type="project" value="UniProtKB-EC"/>
</dbReference>
<evidence type="ECO:0000256" key="1">
    <source>
        <dbReference type="ARBA" id="ARBA00022741"/>
    </source>
</evidence>
<evidence type="ECO:0000256" key="5">
    <source>
        <dbReference type="ARBA" id="ARBA00022884"/>
    </source>
</evidence>
<evidence type="ECO:0000256" key="7">
    <source>
        <dbReference type="RuleBase" id="RU000492"/>
    </source>
</evidence>
<dbReference type="Gene3D" id="3.40.50.300">
    <property type="entry name" value="P-loop containing nucleotide triphosphate hydrolases"/>
    <property type="match status" value="2"/>
</dbReference>
<keyword evidence="6" id="KW-0539">Nucleus</keyword>
<dbReference type="InterPro" id="IPR000629">
    <property type="entry name" value="RNA-helicase_DEAD-box_CS"/>
</dbReference>
<keyword evidence="4 7" id="KW-0067">ATP-binding</keyword>
<dbReference type="Pfam" id="PF00271">
    <property type="entry name" value="Helicase_C"/>
    <property type="match status" value="1"/>
</dbReference>
<dbReference type="Pfam" id="PF00270">
    <property type="entry name" value="DEAD"/>
    <property type="match status" value="1"/>
</dbReference>
<dbReference type="GO" id="GO:0016787">
    <property type="term" value="F:hydrolase activity"/>
    <property type="evidence" value="ECO:0007669"/>
    <property type="project" value="UniProtKB-KW"/>
</dbReference>
<keyword evidence="2 7" id="KW-0378">Hydrolase</keyword>
<dbReference type="InterPro" id="IPR001650">
    <property type="entry name" value="Helicase_C-like"/>
</dbReference>
<dbReference type="InterPro" id="IPR011545">
    <property type="entry name" value="DEAD/DEAH_box_helicase_dom"/>
</dbReference>
<dbReference type="PROSITE" id="PS00039">
    <property type="entry name" value="DEAD_ATP_HELICASE"/>
    <property type="match status" value="1"/>
</dbReference>
<evidence type="ECO:0000313" key="12">
    <source>
        <dbReference type="Proteomes" id="UP000030854"/>
    </source>
</evidence>
<proteinExistence type="inferred from homology"/>
<dbReference type="PANTHER" id="PTHR24031">
    <property type="entry name" value="RNA HELICASE"/>
    <property type="match status" value="1"/>
</dbReference>
<dbReference type="SMART" id="SM00487">
    <property type="entry name" value="DEXDc"/>
    <property type="match status" value="1"/>
</dbReference>